<evidence type="ECO:0000313" key="2">
    <source>
        <dbReference type="EMBL" id="KZE75846.1"/>
    </source>
</evidence>
<keyword evidence="3" id="KW-1185">Reference proteome</keyword>
<comment type="caution">
    <text evidence="2">The sequence shown here is derived from an EMBL/GenBank/DDBJ whole genome shotgun (WGS) entry which is preliminary data.</text>
</comment>
<evidence type="ECO:0000256" key="1">
    <source>
        <dbReference type="SAM" id="SignalP"/>
    </source>
</evidence>
<evidence type="ECO:0000313" key="3">
    <source>
        <dbReference type="Proteomes" id="UP000076563"/>
    </source>
</evidence>
<dbReference type="RefSeq" id="WP_063184634.1">
    <property type="nucleotide sequence ID" value="NZ_CP121215.1"/>
</dbReference>
<dbReference type="InterPro" id="IPR038682">
    <property type="entry name" value="YrpD-like_sf"/>
</dbReference>
<dbReference type="AlphaFoldDB" id="A0A163W4M7"/>
<gene>
    <name evidence="2" type="ORF">AV654_25615</name>
</gene>
<proteinExistence type="predicted"/>
<protein>
    <submittedName>
        <fullName evidence="2">Uncharacterized protein</fullName>
    </submittedName>
</protein>
<reference evidence="3" key="1">
    <citation type="submission" date="2016-01" db="EMBL/GenBank/DDBJ databases">
        <title>Draft genome of Chromobacterium sp. F49.</title>
        <authorList>
            <person name="Hong K.W."/>
        </authorList>
    </citation>
    <scope>NUCLEOTIDE SEQUENCE [LARGE SCALE GENOMIC DNA]</scope>
    <source>
        <strain evidence="3">M63</strain>
    </source>
</reference>
<dbReference type="Proteomes" id="UP000076563">
    <property type="component" value="Unassembled WGS sequence"/>
</dbReference>
<keyword evidence="1" id="KW-0732">Signal</keyword>
<name>A0A163W4M7_9BACL</name>
<feature type="signal peptide" evidence="1">
    <location>
        <begin position="1"/>
        <end position="24"/>
    </location>
</feature>
<accession>A0A163W4M7</accession>
<organism evidence="2 3">
    <name type="scientific">Paenibacillus elgii</name>
    <dbReference type="NCBI Taxonomy" id="189691"/>
    <lineage>
        <taxon>Bacteria</taxon>
        <taxon>Bacillati</taxon>
        <taxon>Bacillota</taxon>
        <taxon>Bacilli</taxon>
        <taxon>Bacillales</taxon>
        <taxon>Paenibacillaceae</taxon>
        <taxon>Paenibacillus</taxon>
    </lineage>
</organism>
<dbReference type="EMBL" id="LQRA01000070">
    <property type="protein sequence ID" value="KZE75846.1"/>
    <property type="molecule type" value="Genomic_DNA"/>
</dbReference>
<dbReference type="OrthoDB" id="57306at2"/>
<sequence length="363" mass="40552">MKRIPALIISAILLSTMAIPVASAKSNEELGPAESAALEAYIDKDIPESDRKKLKEVLSKLDEKHRENVIHINIDGSIISNRSSNLKSLKELNKNKLDRNGNLKINTEELVTKSIDADKEKGKVPALLGTGWKYPDYESENVKTGIYRRAVSNVGYSRLVTDIWLPKKGNGIYITDSSNEKAWAYTGAIDKDGDSIDIGLAYNYNDGPNPWDDVWGMTIHGAKEGTIVTPPEHNFQGGQSIVMDFYVYATNSVALFCAGYNRAGYYVGSTLTAELPWRYDFYGDGSGMKVKRITSIAQVNQNLNSGSEFNHANWTNVRIGQRYNPAQSQDWGLFYGFPRNQILVDYTSQSEEKIWLKAGRLYP</sequence>
<dbReference type="Gene3D" id="2.60.120.1270">
    <property type="match status" value="1"/>
</dbReference>
<feature type="chain" id="PRO_5007846896" evidence="1">
    <location>
        <begin position="25"/>
        <end position="363"/>
    </location>
</feature>